<dbReference type="EMBL" id="BMWG01000004">
    <property type="protein sequence ID" value="GGZ28455.1"/>
    <property type="molecule type" value="Genomic_DNA"/>
</dbReference>
<dbReference type="Proteomes" id="UP000630936">
    <property type="component" value="Unassembled WGS sequence"/>
</dbReference>
<dbReference type="AlphaFoldDB" id="A0A918Q0I4"/>
<evidence type="ECO:0000313" key="2">
    <source>
        <dbReference type="EMBL" id="GGZ28455.1"/>
    </source>
</evidence>
<feature type="region of interest" description="Disordered" evidence="1">
    <location>
        <begin position="1"/>
        <end position="22"/>
    </location>
</feature>
<reference evidence="2" key="1">
    <citation type="journal article" date="2014" name="Int. J. Syst. Evol. Microbiol.">
        <title>Complete genome sequence of Corynebacterium casei LMG S-19264T (=DSM 44701T), isolated from a smear-ripened cheese.</title>
        <authorList>
            <consortium name="US DOE Joint Genome Institute (JGI-PGF)"/>
            <person name="Walter F."/>
            <person name="Albersmeier A."/>
            <person name="Kalinowski J."/>
            <person name="Ruckert C."/>
        </authorList>
    </citation>
    <scope>NUCLEOTIDE SEQUENCE</scope>
    <source>
        <strain evidence="2">JCM 4988</strain>
    </source>
</reference>
<evidence type="ECO:0000313" key="3">
    <source>
        <dbReference type="Proteomes" id="UP000630936"/>
    </source>
</evidence>
<organism evidence="2 3">
    <name type="scientific">Streptomyces inusitatus</name>
    <dbReference type="NCBI Taxonomy" id="68221"/>
    <lineage>
        <taxon>Bacteria</taxon>
        <taxon>Bacillati</taxon>
        <taxon>Actinomycetota</taxon>
        <taxon>Actinomycetes</taxon>
        <taxon>Kitasatosporales</taxon>
        <taxon>Streptomycetaceae</taxon>
        <taxon>Streptomyces</taxon>
    </lineage>
</organism>
<name>A0A918Q0I4_9ACTN</name>
<evidence type="ECO:0000256" key="1">
    <source>
        <dbReference type="SAM" id="MobiDB-lite"/>
    </source>
</evidence>
<accession>A0A918Q0I4</accession>
<feature type="region of interest" description="Disordered" evidence="1">
    <location>
        <begin position="40"/>
        <end position="75"/>
    </location>
</feature>
<comment type="caution">
    <text evidence="2">The sequence shown here is derived from an EMBL/GenBank/DDBJ whole genome shotgun (WGS) entry which is preliminary data.</text>
</comment>
<keyword evidence="3" id="KW-1185">Reference proteome</keyword>
<gene>
    <name evidence="2" type="ORF">GCM10010387_22400</name>
</gene>
<proteinExistence type="predicted"/>
<dbReference type="RefSeq" id="WP_190122807.1">
    <property type="nucleotide sequence ID" value="NZ_BMWG01000004.1"/>
</dbReference>
<protein>
    <submittedName>
        <fullName evidence="2">Uncharacterized protein</fullName>
    </submittedName>
</protein>
<sequence>MRVRMKVQISGTRDGQLWPERGQTIDLPDSEAALLIATGIAEHDQEPDAEPAVEEATAPGAETSTPAKRRTTAKP</sequence>
<reference evidence="2" key="2">
    <citation type="submission" date="2020-09" db="EMBL/GenBank/DDBJ databases">
        <authorList>
            <person name="Sun Q."/>
            <person name="Ohkuma M."/>
        </authorList>
    </citation>
    <scope>NUCLEOTIDE SEQUENCE</scope>
    <source>
        <strain evidence="2">JCM 4988</strain>
    </source>
</reference>